<evidence type="ECO:0000256" key="1">
    <source>
        <dbReference type="SAM" id="Phobius"/>
    </source>
</evidence>
<reference evidence="2 3" key="1">
    <citation type="submission" date="2014-05" db="EMBL/GenBank/DDBJ databases">
        <title>Whole genome shotgun sequence of Rhizobium rhizogenes NBRC 13257.</title>
        <authorList>
            <person name="Katano-Makiyama Y."/>
            <person name="Hosoyama A."/>
            <person name="Hashimoto M."/>
            <person name="Hosoyama Y."/>
            <person name="Noguchi M."/>
            <person name="Tsuchikane K."/>
            <person name="Kimura A."/>
            <person name="Ohji S."/>
            <person name="Ichikawa N."/>
            <person name="Yamazoe A."/>
            <person name="Fujita N."/>
        </authorList>
    </citation>
    <scope>NUCLEOTIDE SEQUENCE [LARGE SCALE GENOMIC DNA]</scope>
    <source>
        <strain evidence="2 3">NBRC 13257</strain>
    </source>
</reference>
<dbReference type="EMBL" id="BAYX01000001">
    <property type="protein sequence ID" value="GAJ91082.1"/>
    <property type="molecule type" value="Genomic_DNA"/>
</dbReference>
<protein>
    <recommendedName>
        <fullName evidence="4">Transmembrane protein</fullName>
    </recommendedName>
</protein>
<accession>A0AA87PZI9</accession>
<feature type="transmembrane region" description="Helical" evidence="1">
    <location>
        <begin position="119"/>
        <end position="138"/>
    </location>
</feature>
<feature type="transmembrane region" description="Helical" evidence="1">
    <location>
        <begin position="12"/>
        <end position="33"/>
    </location>
</feature>
<dbReference type="Proteomes" id="UP000026941">
    <property type="component" value="Unassembled WGS sequence"/>
</dbReference>
<keyword evidence="1" id="KW-1133">Transmembrane helix</keyword>
<feature type="transmembrane region" description="Helical" evidence="1">
    <location>
        <begin position="45"/>
        <end position="66"/>
    </location>
</feature>
<gene>
    <name evidence="2" type="ORF">RRH01S_01_05540</name>
</gene>
<evidence type="ECO:0000313" key="2">
    <source>
        <dbReference type="EMBL" id="GAJ91082.1"/>
    </source>
</evidence>
<organism evidence="2 3">
    <name type="scientific">Rhizobium rhizogenes NBRC 13257</name>
    <dbReference type="NCBI Taxonomy" id="1220581"/>
    <lineage>
        <taxon>Bacteria</taxon>
        <taxon>Pseudomonadati</taxon>
        <taxon>Pseudomonadota</taxon>
        <taxon>Alphaproteobacteria</taxon>
        <taxon>Hyphomicrobiales</taxon>
        <taxon>Rhizobiaceae</taxon>
        <taxon>Rhizobium/Agrobacterium group</taxon>
        <taxon>Rhizobium</taxon>
    </lineage>
</organism>
<feature type="transmembrane region" description="Helical" evidence="1">
    <location>
        <begin position="78"/>
        <end position="98"/>
    </location>
</feature>
<proteinExistence type="predicted"/>
<evidence type="ECO:0008006" key="4">
    <source>
        <dbReference type="Google" id="ProtNLM"/>
    </source>
</evidence>
<comment type="caution">
    <text evidence="2">The sequence shown here is derived from an EMBL/GenBank/DDBJ whole genome shotgun (WGS) entry which is preliminary data.</text>
</comment>
<feature type="transmembrane region" description="Helical" evidence="1">
    <location>
        <begin position="174"/>
        <end position="192"/>
    </location>
</feature>
<feature type="transmembrane region" description="Helical" evidence="1">
    <location>
        <begin position="150"/>
        <end position="167"/>
    </location>
</feature>
<keyword evidence="1" id="KW-0812">Transmembrane</keyword>
<sequence>MMEAARTPEVYVYIRTVMSMVIGLSLAQLLTRLAGFVQAPGKHRVYFVHLGWVLSMFLFIIHFWWWEYRLQSVAEISFGVYLFLICFCCLFYFLCVLLNPPSVEDYGGFEEYFISRRRWFFGLLAVTYAVDLIDTLLKGETYFRSLGWEYPTRNVVYIVLCIIAAITANRRFQAAFVTIGLIYQITWIFRLYDVLPG</sequence>
<evidence type="ECO:0000313" key="3">
    <source>
        <dbReference type="Proteomes" id="UP000026941"/>
    </source>
</evidence>
<name>A0AA87PZI9_RHIRH</name>
<dbReference type="AlphaFoldDB" id="A0AA87PZI9"/>
<keyword evidence="1" id="KW-0472">Membrane</keyword>